<keyword evidence="2" id="KW-0436">Ligase</keyword>
<dbReference type="InterPro" id="IPR000873">
    <property type="entry name" value="AMP-dep_synth/lig_dom"/>
</dbReference>
<evidence type="ECO:0000313" key="10">
    <source>
        <dbReference type="Proteomes" id="UP000054279"/>
    </source>
</evidence>
<dbReference type="InterPro" id="IPR025110">
    <property type="entry name" value="AMP-bd_C"/>
</dbReference>
<evidence type="ECO:0000256" key="4">
    <source>
        <dbReference type="ARBA" id="ARBA00022840"/>
    </source>
</evidence>
<dbReference type="EMBL" id="KN837408">
    <property type="protein sequence ID" value="KIJ25565.1"/>
    <property type="molecule type" value="Genomic_DNA"/>
</dbReference>
<dbReference type="Pfam" id="PF13193">
    <property type="entry name" value="AMP-binding_C"/>
    <property type="match status" value="1"/>
</dbReference>
<feature type="domain" description="AMP-dependent synthetase/ligase" evidence="7">
    <location>
        <begin position="55"/>
        <end position="401"/>
    </location>
</feature>
<dbReference type="PANTHER" id="PTHR43605">
    <property type="entry name" value="ACYL-COENZYME A SYNTHETASE"/>
    <property type="match status" value="1"/>
</dbReference>
<dbReference type="GO" id="GO:0031956">
    <property type="term" value="F:medium-chain fatty acid-CoA ligase activity"/>
    <property type="evidence" value="ECO:0007669"/>
    <property type="project" value="UniProtKB-EC"/>
</dbReference>
<dbReference type="GO" id="GO:0005524">
    <property type="term" value="F:ATP binding"/>
    <property type="evidence" value="ECO:0007669"/>
    <property type="project" value="UniProtKB-KW"/>
</dbReference>
<evidence type="ECO:0000259" key="7">
    <source>
        <dbReference type="Pfam" id="PF00501"/>
    </source>
</evidence>
<dbReference type="InterPro" id="IPR045851">
    <property type="entry name" value="AMP-bd_C_sf"/>
</dbReference>
<dbReference type="GO" id="GO:0006633">
    <property type="term" value="P:fatty acid biosynthetic process"/>
    <property type="evidence" value="ECO:0007669"/>
    <property type="project" value="TreeGrafter"/>
</dbReference>
<dbReference type="Gene3D" id="3.40.50.12780">
    <property type="entry name" value="N-terminal domain of ligase-like"/>
    <property type="match status" value="1"/>
</dbReference>
<dbReference type="SUPFAM" id="SSF56801">
    <property type="entry name" value="Acetyl-CoA synthetase-like"/>
    <property type="match status" value="1"/>
</dbReference>
<evidence type="ECO:0000256" key="3">
    <source>
        <dbReference type="ARBA" id="ARBA00022741"/>
    </source>
</evidence>
<dbReference type="PROSITE" id="PS00455">
    <property type="entry name" value="AMP_BINDING"/>
    <property type="match status" value="1"/>
</dbReference>
<dbReference type="GO" id="GO:0006637">
    <property type="term" value="P:acyl-CoA metabolic process"/>
    <property type="evidence" value="ECO:0007669"/>
    <property type="project" value="TreeGrafter"/>
</dbReference>
<dbReference type="Pfam" id="PF00501">
    <property type="entry name" value="AMP-binding"/>
    <property type="match status" value="1"/>
</dbReference>
<dbReference type="AlphaFoldDB" id="A0A0C9UJY4"/>
<dbReference type="InterPro" id="IPR020845">
    <property type="entry name" value="AMP-binding_CS"/>
</dbReference>
<name>A0A0C9UJY4_SPHS4</name>
<evidence type="ECO:0000256" key="1">
    <source>
        <dbReference type="ARBA" id="ARBA00006432"/>
    </source>
</evidence>
<gene>
    <name evidence="9" type="ORF">M422DRAFT_236959</name>
</gene>
<dbReference type="InterPro" id="IPR051087">
    <property type="entry name" value="Mitochondrial_ACSM"/>
</dbReference>
<dbReference type="Gene3D" id="3.30.300.30">
    <property type="match status" value="1"/>
</dbReference>
<dbReference type="Proteomes" id="UP000054279">
    <property type="component" value="Unassembled WGS sequence"/>
</dbReference>
<protein>
    <recommendedName>
        <fullName evidence="5">medium-chain acyl-CoA ligase</fullName>
        <ecNumber evidence="5">6.2.1.2</ecNumber>
    </recommendedName>
</protein>
<dbReference type="EC" id="6.2.1.2" evidence="5"/>
<comment type="catalytic activity">
    <reaction evidence="6">
        <text>a medium-chain fatty acid + ATP + CoA = a medium-chain fatty acyl-CoA + AMP + diphosphate</text>
        <dbReference type="Rhea" id="RHEA:48340"/>
        <dbReference type="ChEBI" id="CHEBI:30616"/>
        <dbReference type="ChEBI" id="CHEBI:33019"/>
        <dbReference type="ChEBI" id="CHEBI:57287"/>
        <dbReference type="ChEBI" id="CHEBI:59558"/>
        <dbReference type="ChEBI" id="CHEBI:90546"/>
        <dbReference type="ChEBI" id="CHEBI:456215"/>
        <dbReference type="EC" id="6.2.1.2"/>
    </reaction>
    <physiologicalReaction direction="left-to-right" evidence="6">
        <dbReference type="Rhea" id="RHEA:48341"/>
    </physiologicalReaction>
</comment>
<reference evidence="9 10" key="1">
    <citation type="submission" date="2014-06" db="EMBL/GenBank/DDBJ databases">
        <title>Evolutionary Origins and Diversification of the Mycorrhizal Mutualists.</title>
        <authorList>
            <consortium name="DOE Joint Genome Institute"/>
            <consortium name="Mycorrhizal Genomics Consortium"/>
            <person name="Kohler A."/>
            <person name="Kuo A."/>
            <person name="Nagy L.G."/>
            <person name="Floudas D."/>
            <person name="Copeland A."/>
            <person name="Barry K.W."/>
            <person name="Cichocki N."/>
            <person name="Veneault-Fourrey C."/>
            <person name="LaButti K."/>
            <person name="Lindquist E.A."/>
            <person name="Lipzen A."/>
            <person name="Lundell T."/>
            <person name="Morin E."/>
            <person name="Murat C."/>
            <person name="Riley R."/>
            <person name="Ohm R."/>
            <person name="Sun H."/>
            <person name="Tunlid A."/>
            <person name="Henrissat B."/>
            <person name="Grigoriev I.V."/>
            <person name="Hibbett D.S."/>
            <person name="Martin F."/>
        </authorList>
    </citation>
    <scope>NUCLEOTIDE SEQUENCE [LARGE SCALE GENOMIC DNA]</scope>
    <source>
        <strain evidence="9 10">SS14</strain>
    </source>
</reference>
<proteinExistence type="inferred from homology"/>
<evidence type="ECO:0000256" key="5">
    <source>
        <dbReference type="ARBA" id="ARBA00039009"/>
    </source>
</evidence>
<evidence type="ECO:0000256" key="2">
    <source>
        <dbReference type="ARBA" id="ARBA00022598"/>
    </source>
</evidence>
<dbReference type="PANTHER" id="PTHR43605:SF10">
    <property type="entry name" value="ACYL-COA SYNTHETASE MEDIUM CHAIN FAMILY MEMBER 3"/>
    <property type="match status" value="1"/>
</dbReference>
<keyword evidence="3" id="KW-0547">Nucleotide-binding</keyword>
<sequence length="588" mass="65484">MAPSSASPALTGPPIDYKLPDTFNFASDVIDKWAKDPSLKAMIWTSRQGIGSSVSSRRDLTYEDFSERSHRVAKWLGETLGIAKGDRIMIMLPRVSAWWDVLLATIRIGAVIIPCTTLLTPKDIEYRLSVGHAKVFVTDKAGAMKLTKVQNKGTLSINILVEEDGAAFPGWHSLYGGVERNTKAGDRVPNLRTTRKDPCIIYFTSGTTGYPKMVLHNHISYPLALKFHGQYWYRLSPHNVFWNLSENGWAKAAWATFGTWNMGATLFIQDDRGAFSVDNLIDTLHNFEITHLCAPPTSFRQLVLPEKLNLMTGPRKPKALTNCLAGGEALNPYVTEIWKKTMGMDIHEAYGQTETTLVCASIIGYDVRPGSMGVANPTVPFAIIDDEGNILPANKEGNIAILTSKEPRLPWLFDGYVQASGELVLPELINPKTGQRWFLSGDRAVCDEDGYYWFVGRSDDVINTAGYRVGPFEIESCLKEHPAVIESAVVASPDKQRGEIIKAFIVLTDEYKKRLQGQGNTQKAEMELAKEIENFVAENTAPYKKPREIEFVDTLPKTISGKIKRVELRATERQRKDVDTRLGKGAKL</sequence>
<evidence type="ECO:0000313" key="9">
    <source>
        <dbReference type="EMBL" id="KIJ25565.1"/>
    </source>
</evidence>
<feature type="domain" description="AMP-binding enzyme C-terminal" evidence="8">
    <location>
        <begin position="473"/>
        <end position="562"/>
    </location>
</feature>
<keyword evidence="10" id="KW-1185">Reference proteome</keyword>
<dbReference type="HOGENOM" id="CLU_000022_59_10_1"/>
<dbReference type="GO" id="GO:0004321">
    <property type="term" value="F:fatty-acyl-CoA synthase activity"/>
    <property type="evidence" value="ECO:0007669"/>
    <property type="project" value="TreeGrafter"/>
</dbReference>
<dbReference type="FunFam" id="3.30.300.30:FF:000005">
    <property type="entry name" value="Acyl-coenzyme A synthetase ACSM5, mitochondrial"/>
    <property type="match status" value="1"/>
</dbReference>
<accession>A0A0C9UJY4</accession>
<comment type="similarity">
    <text evidence="1">Belongs to the ATP-dependent AMP-binding enzyme family.</text>
</comment>
<keyword evidence="4" id="KW-0067">ATP-binding</keyword>
<evidence type="ECO:0000259" key="8">
    <source>
        <dbReference type="Pfam" id="PF13193"/>
    </source>
</evidence>
<dbReference type="OrthoDB" id="6614653at2759"/>
<organism evidence="9 10">
    <name type="scientific">Sphaerobolus stellatus (strain SS14)</name>
    <dbReference type="NCBI Taxonomy" id="990650"/>
    <lineage>
        <taxon>Eukaryota</taxon>
        <taxon>Fungi</taxon>
        <taxon>Dikarya</taxon>
        <taxon>Basidiomycota</taxon>
        <taxon>Agaricomycotina</taxon>
        <taxon>Agaricomycetes</taxon>
        <taxon>Phallomycetidae</taxon>
        <taxon>Geastrales</taxon>
        <taxon>Sphaerobolaceae</taxon>
        <taxon>Sphaerobolus</taxon>
    </lineage>
</organism>
<evidence type="ECO:0000256" key="6">
    <source>
        <dbReference type="ARBA" id="ARBA00048477"/>
    </source>
</evidence>
<dbReference type="InterPro" id="IPR042099">
    <property type="entry name" value="ANL_N_sf"/>
</dbReference>